<evidence type="ECO:0000313" key="2">
    <source>
        <dbReference type="Proteomes" id="UP000325315"/>
    </source>
</evidence>
<evidence type="ECO:0000313" key="1">
    <source>
        <dbReference type="EMBL" id="KAA3465775.1"/>
    </source>
</evidence>
<protein>
    <submittedName>
        <fullName evidence="1">Integrase</fullName>
    </submittedName>
</protein>
<gene>
    <name evidence="1" type="ORF">EPI10_000916</name>
</gene>
<reference evidence="2" key="1">
    <citation type="journal article" date="2019" name="Plant Biotechnol. J.">
        <title>Genome sequencing of the Australian wild diploid species Gossypium australe highlights disease resistance and delayed gland morphogenesis.</title>
        <authorList>
            <person name="Cai Y."/>
            <person name="Cai X."/>
            <person name="Wang Q."/>
            <person name="Wang P."/>
            <person name="Zhang Y."/>
            <person name="Cai C."/>
            <person name="Xu Y."/>
            <person name="Wang K."/>
            <person name="Zhou Z."/>
            <person name="Wang C."/>
            <person name="Geng S."/>
            <person name="Li B."/>
            <person name="Dong Q."/>
            <person name="Hou Y."/>
            <person name="Wang H."/>
            <person name="Ai P."/>
            <person name="Liu Z."/>
            <person name="Yi F."/>
            <person name="Sun M."/>
            <person name="An G."/>
            <person name="Cheng J."/>
            <person name="Zhang Y."/>
            <person name="Shi Q."/>
            <person name="Xie Y."/>
            <person name="Shi X."/>
            <person name="Chang Y."/>
            <person name="Huang F."/>
            <person name="Chen Y."/>
            <person name="Hong S."/>
            <person name="Mi L."/>
            <person name="Sun Q."/>
            <person name="Zhang L."/>
            <person name="Zhou B."/>
            <person name="Peng R."/>
            <person name="Zhang X."/>
            <person name="Liu F."/>
        </authorList>
    </citation>
    <scope>NUCLEOTIDE SEQUENCE [LARGE SCALE GENOMIC DNA]</scope>
    <source>
        <strain evidence="2">cv. PA1801</strain>
    </source>
</reference>
<dbReference type="Proteomes" id="UP000325315">
    <property type="component" value="Unassembled WGS sequence"/>
</dbReference>
<proteinExistence type="predicted"/>
<dbReference type="EMBL" id="SMMG02000007">
    <property type="protein sequence ID" value="KAA3465775.1"/>
    <property type="molecule type" value="Genomic_DNA"/>
</dbReference>
<keyword evidence="2" id="KW-1185">Reference proteome</keyword>
<accession>A0A5B6V9E7</accession>
<organism evidence="1 2">
    <name type="scientific">Gossypium australe</name>
    <dbReference type="NCBI Taxonomy" id="47621"/>
    <lineage>
        <taxon>Eukaryota</taxon>
        <taxon>Viridiplantae</taxon>
        <taxon>Streptophyta</taxon>
        <taxon>Embryophyta</taxon>
        <taxon>Tracheophyta</taxon>
        <taxon>Spermatophyta</taxon>
        <taxon>Magnoliopsida</taxon>
        <taxon>eudicotyledons</taxon>
        <taxon>Gunneridae</taxon>
        <taxon>Pentapetalae</taxon>
        <taxon>rosids</taxon>
        <taxon>malvids</taxon>
        <taxon>Malvales</taxon>
        <taxon>Malvaceae</taxon>
        <taxon>Malvoideae</taxon>
        <taxon>Gossypium</taxon>
    </lineage>
</organism>
<comment type="caution">
    <text evidence="1">The sequence shown here is derived from an EMBL/GenBank/DDBJ whole genome shotgun (WGS) entry which is preliminary data.</text>
</comment>
<dbReference type="OrthoDB" id="1938712at2759"/>
<sequence length="82" mass="9209">MNTQLSVTNDGSVIAELRARPIDKELQAKITRCEAGIESDFWISTDGYLMFRERICVPNDENLIQKILQEASSGCLSIHPKV</sequence>
<name>A0A5B6V9E7_9ROSI</name>
<dbReference type="AlphaFoldDB" id="A0A5B6V9E7"/>